<dbReference type="Gene3D" id="4.10.60.10">
    <property type="entry name" value="Zinc finger, CCHC-type"/>
    <property type="match status" value="1"/>
</dbReference>
<feature type="compositionally biased region" description="Basic and acidic residues" evidence="1">
    <location>
        <begin position="237"/>
        <end position="249"/>
    </location>
</feature>
<keyword evidence="3" id="KW-1185">Reference proteome</keyword>
<proteinExistence type="predicted"/>
<evidence type="ECO:0000256" key="1">
    <source>
        <dbReference type="SAM" id="MobiDB-lite"/>
    </source>
</evidence>
<name>A0AAV9FIW2_ACOCL</name>
<gene>
    <name evidence="2" type="ORF">QJS10_CPA01g02098</name>
</gene>
<protein>
    <submittedName>
        <fullName evidence="2">Uncharacterized protein</fullName>
    </submittedName>
</protein>
<dbReference type="EMBL" id="JAUJYO010000001">
    <property type="protein sequence ID" value="KAK1325714.1"/>
    <property type="molecule type" value="Genomic_DNA"/>
</dbReference>
<organism evidence="2 3">
    <name type="scientific">Acorus calamus</name>
    <name type="common">Sweet flag</name>
    <dbReference type="NCBI Taxonomy" id="4465"/>
    <lineage>
        <taxon>Eukaryota</taxon>
        <taxon>Viridiplantae</taxon>
        <taxon>Streptophyta</taxon>
        <taxon>Embryophyta</taxon>
        <taxon>Tracheophyta</taxon>
        <taxon>Spermatophyta</taxon>
        <taxon>Magnoliopsida</taxon>
        <taxon>Liliopsida</taxon>
        <taxon>Acoraceae</taxon>
        <taxon>Acorus</taxon>
    </lineage>
</organism>
<feature type="compositionally biased region" description="Pro residues" evidence="1">
    <location>
        <begin position="314"/>
        <end position="323"/>
    </location>
</feature>
<dbReference type="GO" id="GO:0008270">
    <property type="term" value="F:zinc ion binding"/>
    <property type="evidence" value="ECO:0007669"/>
    <property type="project" value="InterPro"/>
</dbReference>
<comment type="caution">
    <text evidence="2">The sequence shown here is derived from an EMBL/GenBank/DDBJ whole genome shotgun (WGS) entry which is preliminary data.</text>
</comment>
<dbReference type="GO" id="GO:0003676">
    <property type="term" value="F:nucleic acid binding"/>
    <property type="evidence" value="ECO:0007669"/>
    <property type="project" value="InterPro"/>
</dbReference>
<dbReference type="AlphaFoldDB" id="A0AAV9FIW2"/>
<dbReference type="Proteomes" id="UP001180020">
    <property type="component" value="Unassembled WGS sequence"/>
</dbReference>
<evidence type="ECO:0000313" key="2">
    <source>
        <dbReference type="EMBL" id="KAK1325714.1"/>
    </source>
</evidence>
<reference evidence="2" key="2">
    <citation type="submission" date="2023-06" db="EMBL/GenBank/DDBJ databases">
        <authorList>
            <person name="Ma L."/>
            <person name="Liu K.-W."/>
            <person name="Li Z."/>
            <person name="Hsiao Y.-Y."/>
            <person name="Qi Y."/>
            <person name="Fu T."/>
            <person name="Tang G."/>
            <person name="Zhang D."/>
            <person name="Sun W.-H."/>
            <person name="Liu D.-K."/>
            <person name="Li Y."/>
            <person name="Chen G.-Z."/>
            <person name="Liu X.-D."/>
            <person name="Liao X.-Y."/>
            <person name="Jiang Y.-T."/>
            <person name="Yu X."/>
            <person name="Hao Y."/>
            <person name="Huang J."/>
            <person name="Zhao X.-W."/>
            <person name="Ke S."/>
            <person name="Chen Y.-Y."/>
            <person name="Wu W.-L."/>
            <person name="Hsu J.-L."/>
            <person name="Lin Y.-F."/>
            <person name="Huang M.-D."/>
            <person name="Li C.-Y."/>
            <person name="Huang L."/>
            <person name="Wang Z.-W."/>
            <person name="Zhao X."/>
            <person name="Zhong W.-Y."/>
            <person name="Peng D.-H."/>
            <person name="Ahmad S."/>
            <person name="Lan S."/>
            <person name="Zhang J.-S."/>
            <person name="Tsai W.-C."/>
            <person name="Van De Peer Y."/>
            <person name="Liu Z.-J."/>
        </authorList>
    </citation>
    <scope>NUCLEOTIDE SEQUENCE</scope>
    <source>
        <strain evidence="2">CP</strain>
        <tissue evidence="2">Leaves</tissue>
    </source>
</reference>
<feature type="compositionally biased region" description="Gly residues" evidence="1">
    <location>
        <begin position="45"/>
        <end position="54"/>
    </location>
</feature>
<dbReference type="SUPFAM" id="SSF57756">
    <property type="entry name" value="Retrovirus zinc finger-like domains"/>
    <property type="match status" value="1"/>
</dbReference>
<dbReference type="InterPro" id="IPR036875">
    <property type="entry name" value="Znf_CCHC_sf"/>
</dbReference>
<feature type="region of interest" description="Disordered" evidence="1">
    <location>
        <begin position="229"/>
        <end position="323"/>
    </location>
</feature>
<feature type="region of interest" description="Disordered" evidence="1">
    <location>
        <begin position="20"/>
        <end position="56"/>
    </location>
</feature>
<accession>A0AAV9FIW2</accession>
<sequence length="323" mass="35706">MDHLNILFWKMTRWTEVSSGEEGWRVRKRKRSGSDRSSRSWGTSRSGGSGGGGRSSSERCFRFLGSGHRRYECRDPIICRLCHGTSHKAASCPKRSPRARVAPPRIQPPCKRLSNSFNPCPKTASLRCCIIISGCGWTPSWNETRQAISEQWGRHGWRRFGRWSGRSLRTKMVRKGRLRSARGTLTVSEWTPDFGTSVDTLSQWSPFSLDGGRLPRAHCCRVWRPSGGGRDIPGSSREIDGGRRGDDGFNPKCTTGGVTGVQGRGVRSTPHRRRGPTDGPSSAWGVIPAAHQRQIDSSPKPTVPVPASWRISNTPPPLPADGL</sequence>
<evidence type="ECO:0000313" key="3">
    <source>
        <dbReference type="Proteomes" id="UP001180020"/>
    </source>
</evidence>
<reference evidence="2" key="1">
    <citation type="journal article" date="2023" name="Nat. Commun.">
        <title>Diploid and tetraploid genomes of Acorus and the evolution of monocots.</title>
        <authorList>
            <person name="Ma L."/>
            <person name="Liu K.W."/>
            <person name="Li Z."/>
            <person name="Hsiao Y.Y."/>
            <person name="Qi Y."/>
            <person name="Fu T."/>
            <person name="Tang G.D."/>
            <person name="Zhang D."/>
            <person name="Sun W.H."/>
            <person name="Liu D.K."/>
            <person name="Li Y."/>
            <person name="Chen G.Z."/>
            <person name="Liu X.D."/>
            <person name="Liao X.Y."/>
            <person name="Jiang Y.T."/>
            <person name="Yu X."/>
            <person name="Hao Y."/>
            <person name="Huang J."/>
            <person name="Zhao X.W."/>
            <person name="Ke S."/>
            <person name="Chen Y.Y."/>
            <person name="Wu W.L."/>
            <person name="Hsu J.L."/>
            <person name="Lin Y.F."/>
            <person name="Huang M.D."/>
            <person name="Li C.Y."/>
            <person name="Huang L."/>
            <person name="Wang Z.W."/>
            <person name="Zhao X."/>
            <person name="Zhong W.Y."/>
            <person name="Peng D.H."/>
            <person name="Ahmad S."/>
            <person name="Lan S."/>
            <person name="Zhang J.S."/>
            <person name="Tsai W.C."/>
            <person name="Van de Peer Y."/>
            <person name="Liu Z.J."/>
        </authorList>
    </citation>
    <scope>NUCLEOTIDE SEQUENCE</scope>
    <source>
        <strain evidence="2">CP</strain>
    </source>
</reference>